<evidence type="ECO:0000313" key="4">
    <source>
        <dbReference type="Proteomes" id="UP000325313"/>
    </source>
</evidence>
<proteinExistence type="predicted"/>
<organism evidence="2 4">
    <name type="scientific">Puccinia graminis f. sp. tritici</name>
    <dbReference type="NCBI Taxonomy" id="56615"/>
    <lineage>
        <taxon>Eukaryota</taxon>
        <taxon>Fungi</taxon>
        <taxon>Dikarya</taxon>
        <taxon>Basidiomycota</taxon>
        <taxon>Pucciniomycotina</taxon>
        <taxon>Pucciniomycetes</taxon>
        <taxon>Pucciniales</taxon>
        <taxon>Pucciniaceae</taxon>
        <taxon>Puccinia</taxon>
    </lineage>
</organism>
<dbReference type="EMBL" id="VDEP01000102">
    <property type="protein sequence ID" value="KAA1131678.1"/>
    <property type="molecule type" value="Genomic_DNA"/>
</dbReference>
<protein>
    <submittedName>
        <fullName evidence="2">Uncharacterized protein</fullName>
    </submittedName>
</protein>
<reference evidence="2 4" key="1">
    <citation type="submission" date="2019-05" db="EMBL/GenBank/DDBJ databases">
        <title>Emergence of the Ug99 lineage of the wheat stem rust pathogen through somatic hybridization.</title>
        <authorList>
            <person name="Li F."/>
            <person name="Upadhyaya N.M."/>
            <person name="Sperschneider J."/>
            <person name="Matny O."/>
            <person name="Nguyen-Phuc H."/>
            <person name="Mago R."/>
            <person name="Raley C."/>
            <person name="Miller M.E."/>
            <person name="Silverstein K.A.T."/>
            <person name="Henningsen E."/>
            <person name="Hirsch C.D."/>
            <person name="Visser B."/>
            <person name="Pretorius Z.A."/>
            <person name="Steffenson B.J."/>
            <person name="Schwessinger B."/>
            <person name="Dodds P.N."/>
            <person name="Figueroa M."/>
        </authorList>
    </citation>
    <scope>NUCLEOTIDE SEQUENCE [LARGE SCALE GENOMIC DNA]</scope>
    <source>
        <strain evidence="2 4">Ug99</strain>
    </source>
</reference>
<evidence type="ECO:0000256" key="1">
    <source>
        <dbReference type="SAM" id="MobiDB-lite"/>
    </source>
</evidence>
<comment type="caution">
    <text evidence="2">The sequence shown here is derived from an EMBL/GenBank/DDBJ whole genome shotgun (WGS) entry which is preliminary data.</text>
</comment>
<feature type="region of interest" description="Disordered" evidence="1">
    <location>
        <begin position="1"/>
        <end position="21"/>
    </location>
</feature>
<evidence type="ECO:0000313" key="2">
    <source>
        <dbReference type="EMBL" id="KAA1118522.1"/>
    </source>
</evidence>
<dbReference type="Proteomes" id="UP000325313">
    <property type="component" value="Unassembled WGS sequence"/>
</dbReference>
<name>A0A5B0QYZ4_PUCGR</name>
<dbReference type="EMBL" id="VDEP01000248">
    <property type="protein sequence ID" value="KAA1118522.1"/>
    <property type="molecule type" value="Genomic_DNA"/>
</dbReference>
<sequence>MGSSLQSPRPTRQSSRSSAPSSVVLGEFVLSYISGPFHHDSVSLLETVVGVSLPFPFILCLSGILDCRTIPANIQASVSSLQLRHSSAGNRHGCISILAVSSQRPASCL</sequence>
<accession>A0A5B0QYZ4</accession>
<gene>
    <name evidence="3" type="ORF">PGTUg99_004362</name>
    <name evidence="2" type="ORF">PGTUg99_005869</name>
</gene>
<evidence type="ECO:0000313" key="3">
    <source>
        <dbReference type="EMBL" id="KAA1131678.1"/>
    </source>
</evidence>
<dbReference type="AlphaFoldDB" id="A0A5B0QYZ4"/>